<organism evidence="1 2">
    <name type="scientific">Thelephora ganbajun</name>
    <name type="common">Ganba fungus</name>
    <dbReference type="NCBI Taxonomy" id="370292"/>
    <lineage>
        <taxon>Eukaryota</taxon>
        <taxon>Fungi</taxon>
        <taxon>Dikarya</taxon>
        <taxon>Basidiomycota</taxon>
        <taxon>Agaricomycotina</taxon>
        <taxon>Agaricomycetes</taxon>
        <taxon>Thelephorales</taxon>
        <taxon>Thelephoraceae</taxon>
        <taxon>Thelephora</taxon>
    </lineage>
</organism>
<name>A0ACB6ZC38_THEGA</name>
<gene>
    <name evidence="1" type="ORF">BDM02DRAFT_3098651</name>
</gene>
<comment type="caution">
    <text evidence="1">The sequence shown here is derived from an EMBL/GenBank/DDBJ whole genome shotgun (WGS) entry which is preliminary data.</text>
</comment>
<reference evidence="1" key="1">
    <citation type="submission" date="2019-10" db="EMBL/GenBank/DDBJ databases">
        <authorList>
            <consortium name="DOE Joint Genome Institute"/>
            <person name="Kuo A."/>
            <person name="Miyauchi S."/>
            <person name="Kiss E."/>
            <person name="Drula E."/>
            <person name="Kohler A."/>
            <person name="Sanchez-Garcia M."/>
            <person name="Andreopoulos B."/>
            <person name="Barry K.W."/>
            <person name="Bonito G."/>
            <person name="Buee M."/>
            <person name="Carver A."/>
            <person name="Chen C."/>
            <person name="Cichocki N."/>
            <person name="Clum A."/>
            <person name="Culley D."/>
            <person name="Crous P.W."/>
            <person name="Fauchery L."/>
            <person name="Girlanda M."/>
            <person name="Hayes R."/>
            <person name="Keri Z."/>
            <person name="Labutti K."/>
            <person name="Lipzen A."/>
            <person name="Lombard V."/>
            <person name="Magnuson J."/>
            <person name="Maillard F."/>
            <person name="Morin E."/>
            <person name="Murat C."/>
            <person name="Nolan M."/>
            <person name="Ohm R."/>
            <person name="Pangilinan J."/>
            <person name="Pereira M."/>
            <person name="Perotto S."/>
            <person name="Peter M."/>
            <person name="Riley R."/>
            <person name="Sitrit Y."/>
            <person name="Stielow B."/>
            <person name="Szollosi G."/>
            <person name="Zifcakova L."/>
            <person name="Stursova M."/>
            <person name="Spatafora J.W."/>
            <person name="Tedersoo L."/>
            <person name="Vaario L.-M."/>
            <person name="Yamada A."/>
            <person name="Yan M."/>
            <person name="Wang P."/>
            <person name="Xu J."/>
            <person name="Bruns T."/>
            <person name="Baldrian P."/>
            <person name="Vilgalys R."/>
            <person name="Henrissat B."/>
            <person name="Grigoriev I.V."/>
            <person name="Hibbett D."/>
            <person name="Nagy L.G."/>
            <person name="Martin F.M."/>
        </authorList>
    </citation>
    <scope>NUCLEOTIDE SEQUENCE</scope>
    <source>
        <strain evidence="1">P2</strain>
    </source>
</reference>
<proteinExistence type="predicted"/>
<dbReference type="Proteomes" id="UP000886501">
    <property type="component" value="Unassembled WGS sequence"/>
</dbReference>
<protein>
    <submittedName>
        <fullName evidence="1">Aldolase</fullName>
    </submittedName>
</protein>
<accession>A0ACB6ZC38</accession>
<evidence type="ECO:0000313" key="2">
    <source>
        <dbReference type="Proteomes" id="UP000886501"/>
    </source>
</evidence>
<keyword evidence="2" id="KW-1185">Reference proteome</keyword>
<reference evidence="1" key="2">
    <citation type="journal article" date="2020" name="Nat. Commun.">
        <title>Large-scale genome sequencing of mycorrhizal fungi provides insights into the early evolution of symbiotic traits.</title>
        <authorList>
            <person name="Miyauchi S."/>
            <person name="Kiss E."/>
            <person name="Kuo A."/>
            <person name="Drula E."/>
            <person name="Kohler A."/>
            <person name="Sanchez-Garcia M."/>
            <person name="Morin E."/>
            <person name="Andreopoulos B."/>
            <person name="Barry K.W."/>
            <person name="Bonito G."/>
            <person name="Buee M."/>
            <person name="Carver A."/>
            <person name="Chen C."/>
            <person name="Cichocki N."/>
            <person name="Clum A."/>
            <person name="Culley D."/>
            <person name="Crous P.W."/>
            <person name="Fauchery L."/>
            <person name="Girlanda M."/>
            <person name="Hayes R.D."/>
            <person name="Keri Z."/>
            <person name="LaButti K."/>
            <person name="Lipzen A."/>
            <person name="Lombard V."/>
            <person name="Magnuson J."/>
            <person name="Maillard F."/>
            <person name="Murat C."/>
            <person name="Nolan M."/>
            <person name="Ohm R.A."/>
            <person name="Pangilinan J."/>
            <person name="Pereira M.F."/>
            <person name="Perotto S."/>
            <person name="Peter M."/>
            <person name="Pfister S."/>
            <person name="Riley R."/>
            <person name="Sitrit Y."/>
            <person name="Stielow J.B."/>
            <person name="Szollosi G."/>
            <person name="Zifcakova L."/>
            <person name="Stursova M."/>
            <person name="Spatafora J.W."/>
            <person name="Tedersoo L."/>
            <person name="Vaario L.M."/>
            <person name="Yamada A."/>
            <person name="Yan M."/>
            <person name="Wang P."/>
            <person name="Xu J."/>
            <person name="Bruns T."/>
            <person name="Baldrian P."/>
            <person name="Vilgalys R."/>
            <person name="Dunand C."/>
            <person name="Henrissat B."/>
            <person name="Grigoriev I.V."/>
            <person name="Hibbett D."/>
            <person name="Nagy L.G."/>
            <person name="Martin F.M."/>
        </authorList>
    </citation>
    <scope>NUCLEOTIDE SEQUENCE</scope>
    <source>
        <strain evidence="1">P2</strain>
    </source>
</reference>
<sequence length="349" mass="37349">MILSVRSVSRLPKFSLSRGWASAASTNYVNIMEVGPRDGLQNEKKAIPPATKIELINKLANAGLTRIEAGSFVSPKWIPQMAGTVEVITQVEHLPGVRYPVLVPNVKGLENLLSVLSEHSTSSSPPPTDEVAVFIAATDAFSKANTNCTIVESLERTNQVVRLALEKGLRVRGYLSVVIACPYSGPVDYRKVRDLTKELLDMGCYEVSLGDTTGVGNPHSISEMLNTVISTNSVGKLAGHFHDTYGMGVANVMTALAAGIRTIDSSVGGLGGCPYSPGATGNVATEDVLYALKGSPYTASGDLNKIANIGMWISNEVGRENSSRVGKALHARKLRQENLREKENQKAKL</sequence>
<dbReference type="EMBL" id="MU118041">
    <property type="protein sequence ID" value="KAF9647094.1"/>
    <property type="molecule type" value="Genomic_DNA"/>
</dbReference>
<evidence type="ECO:0000313" key="1">
    <source>
        <dbReference type="EMBL" id="KAF9647094.1"/>
    </source>
</evidence>